<dbReference type="SUPFAM" id="SSF54427">
    <property type="entry name" value="NTF2-like"/>
    <property type="match status" value="1"/>
</dbReference>
<proteinExistence type="predicted"/>
<keyword evidence="2" id="KW-1185">Reference proteome</keyword>
<reference evidence="2" key="1">
    <citation type="journal article" date="2019" name="Int. J. Syst. Evol. Microbiol.">
        <title>The Global Catalogue of Microorganisms (GCM) 10K type strain sequencing project: providing services to taxonomists for standard genome sequencing and annotation.</title>
        <authorList>
            <consortium name="The Broad Institute Genomics Platform"/>
            <consortium name="The Broad Institute Genome Sequencing Center for Infectious Disease"/>
            <person name="Wu L."/>
            <person name="Ma J."/>
        </authorList>
    </citation>
    <scope>NUCLEOTIDE SEQUENCE [LARGE SCALE GENOMIC DNA]</scope>
    <source>
        <strain evidence="2">CCUG 61697</strain>
    </source>
</reference>
<organism evidence="1 2">
    <name type="scientific">Methyloligella solikamskensis</name>
    <dbReference type="NCBI Taxonomy" id="1177756"/>
    <lineage>
        <taxon>Bacteria</taxon>
        <taxon>Pseudomonadati</taxon>
        <taxon>Pseudomonadota</taxon>
        <taxon>Alphaproteobacteria</taxon>
        <taxon>Hyphomicrobiales</taxon>
        <taxon>Hyphomicrobiaceae</taxon>
        <taxon>Methyloligella</taxon>
    </lineage>
</organism>
<dbReference type="EMBL" id="JBHTJO010000001">
    <property type="protein sequence ID" value="MFD0986713.1"/>
    <property type="molecule type" value="Genomic_DNA"/>
</dbReference>
<evidence type="ECO:0008006" key="3">
    <source>
        <dbReference type="Google" id="ProtNLM"/>
    </source>
</evidence>
<comment type="caution">
    <text evidence="1">The sequence shown here is derived from an EMBL/GenBank/DDBJ whole genome shotgun (WGS) entry which is preliminary data.</text>
</comment>
<dbReference type="Gene3D" id="3.10.450.50">
    <property type="match status" value="1"/>
</dbReference>
<evidence type="ECO:0000313" key="1">
    <source>
        <dbReference type="EMBL" id="MFD0986713.1"/>
    </source>
</evidence>
<accession>A0ABW3J8W4</accession>
<dbReference type="InterPro" id="IPR032710">
    <property type="entry name" value="NTF2-like_dom_sf"/>
</dbReference>
<name>A0ABW3J8W4_9HYPH</name>
<dbReference type="RefSeq" id="WP_379087348.1">
    <property type="nucleotide sequence ID" value="NZ_JBHTJO010000001.1"/>
</dbReference>
<protein>
    <recommendedName>
        <fullName evidence="3">SnoaL-like domain-containing protein</fullName>
    </recommendedName>
</protein>
<evidence type="ECO:0000313" key="2">
    <source>
        <dbReference type="Proteomes" id="UP001597102"/>
    </source>
</evidence>
<sequence length="136" mass="15762">MTKFVLGEIFKAWRRQDLDLLASYLPTDFGHDIRLPTSVLPQAGLIEGKKPALNRLSLIAEAFEIVRFDTQRLLAAADRAAAEVPICYWHRKTGYTLETTMGMFWELEEGWPTRLVEYHDIDRVGRFLEKIHRDDA</sequence>
<dbReference type="Proteomes" id="UP001597102">
    <property type="component" value="Unassembled WGS sequence"/>
</dbReference>
<gene>
    <name evidence="1" type="ORF">ACFQ2F_06340</name>
</gene>